<reference evidence="5 6" key="1">
    <citation type="submission" date="2011-10" db="EMBL/GenBank/DDBJ databases">
        <title>The Genome Sequence of Fusobacterium sp. 4_1_13.</title>
        <authorList>
            <consortium name="The Broad Institute Genome Sequencing Platform"/>
            <person name="Earl A."/>
            <person name="Ward D."/>
            <person name="Feldgarden M."/>
            <person name="Gevers D."/>
            <person name="Strauss J."/>
            <person name="Ambrose C."/>
            <person name="Allen-Vercoe E."/>
            <person name="Young S.K."/>
            <person name="Zeng Q."/>
            <person name="Gargeya S."/>
            <person name="Fitzgerald M."/>
            <person name="Haas B."/>
            <person name="Abouelleil A."/>
            <person name="Alvarado L."/>
            <person name="Arachchi H.M."/>
            <person name="Berlin A."/>
            <person name="Brown A."/>
            <person name="Chapman S.B."/>
            <person name="Chen Z."/>
            <person name="Dunbar C."/>
            <person name="Freedman E."/>
            <person name="Gearin G."/>
            <person name="Goldberg J."/>
            <person name="Griggs A."/>
            <person name="Gujja S."/>
            <person name="Heiman D."/>
            <person name="Howarth C."/>
            <person name="Larson L."/>
            <person name="Lui A."/>
            <person name="MacDonald P.J."/>
            <person name="Montmayeur A."/>
            <person name="Murphy C."/>
            <person name="Neiman D."/>
            <person name="Pearson M."/>
            <person name="Priest M."/>
            <person name="Roberts A."/>
            <person name="Saif S."/>
            <person name="Shea T."/>
            <person name="Shenoy N."/>
            <person name="Sisk P."/>
            <person name="Stolte C."/>
            <person name="Sykes S."/>
            <person name="Wortman J."/>
            <person name="Nusbaum C."/>
            <person name="Birren B."/>
        </authorList>
    </citation>
    <scope>NUCLEOTIDE SEQUENCE [LARGE SCALE GENOMIC DNA]</scope>
    <source>
        <strain evidence="5 6">4_1_13</strain>
    </source>
</reference>
<dbReference type="PIRSF" id="PIRSF019345">
    <property type="entry name" value="ScpB"/>
    <property type="match status" value="1"/>
</dbReference>
<evidence type="ECO:0000256" key="3">
    <source>
        <dbReference type="ARBA" id="ARBA00022829"/>
    </source>
</evidence>
<evidence type="ECO:0000256" key="1">
    <source>
        <dbReference type="ARBA" id="ARBA00022490"/>
    </source>
</evidence>
<gene>
    <name evidence="5" type="ORF">FSCG_00300</name>
</gene>
<dbReference type="Gene3D" id="1.10.10.10">
    <property type="entry name" value="Winged helix-like DNA-binding domain superfamily/Winged helix DNA-binding domain"/>
    <property type="match status" value="2"/>
</dbReference>
<evidence type="ECO:0000313" key="6">
    <source>
        <dbReference type="Proteomes" id="UP000004925"/>
    </source>
</evidence>
<keyword evidence="4" id="KW-0131">Cell cycle</keyword>
<dbReference type="PANTHER" id="PTHR34298">
    <property type="entry name" value="SEGREGATION AND CONDENSATION PROTEIN B"/>
    <property type="match status" value="1"/>
</dbReference>
<organism evidence="5 6">
    <name type="scientific">Fusobacterium vincentii 4_1_13</name>
    <dbReference type="NCBI Taxonomy" id="469606"/>
    <lineage>
        <taxon>Bacteria</taxon>
        <taxon>Fusobacteriati</taxon>
        <taxon>Fusobacteriota</taxon>
        <taxon>Fusobacteriia</taxon>
        <taxon>Fusobacteriales</taxon>
        <taxon>Fusobacteriaceae</taxon>
        <taxon>Fusobacterium</taxon>
    </lineage>
</organism>
<dbReference type="Pfam" id="PF04079">
    <property type="entry name" value="SMC_ScpB"/>
    <property type="match status" value="1"/>
</dbReference>
<dbReference type="eggNOG" id="COG1386">
    <property type="taxonomic scope" value="Bacteria"/>
</dbReference>
<dbReference type="GeneID" id="79798639"/>
<dbReference type="EMBL" id="ACDE02000013">
    <property type="protein sequence ID" value="EEO39587.1"/>
    <property type="molecule type" value="Genomic_DNA"/>
</dbReference>
<dbReference type="NCBIfam" id="TIGR00281">
    <property type="entry name" value="SMC-Scp complex subunit ScpB"/>
    <property type="match status" value="1"/>
</dbReference>
<dbReference type="InterPro" id="IPR005234">
    <property type="entry name" value="ScpB_csome_segregation"/>
</dbReference>
<dbReference type="GO" id="GO:0051304">
    <property type="term" value="P:chromosome separation"/>
    <property type="evidence" value="ECO:0007669"/>
    <property type="project" value="InterPro"/>
</dbReference>
<dbReference type="PANTHER" id="PTHR34298:SF2">
    <property type="entry name" value="SEGREGATION AND CONDENSATION PROTEIN B"/>
    <property type="match status" value="1"/>
</dbReference>
<accession>A0A0M1VSH4</accession>
<keyword evidence="2" id="KW-0132">Cell division</keyword>
<dbReference type="SUPFAM" id="SSF46785">
    <property type="entry name" value="Winged helix' DNA-binding domain"/>
    <property type="match status" value="2"/>
</dbReference>
<dbReference type="RefSeq" id="WP_005889902.1">
    <property type="nucleotide sequence ID" value="NZ_KQ235735.1"/>
</dbReference>
<evidence type="ECO:0000256" key="2">
    <source>
        <dbReference type="ARBA" id="ARBA00022618"/>
    </source>
</evidence>
<dbReference type="Proteomes" id="UP000004925">
    <property type="component" value="Unassembled WGS sequence"/>
</dbReference>
<dbReference type="GO" id="GO:0051301">
    <property type="term" value="P:cell division"/>
    <property type="evidence" value="ECO:0007669"/>
    <property type="project" value="UniProtKB-KW"/>
</dbReference>
<evidence type="ECO:0000313" key="5">
    <source>
        <dbReference type="EMBL" id="EEO39587.1"/>
    </source>
</evidence>
<dbReference type="InterPro" id="IPR036388">
    <property type="entry name" value="WH-like_DNA-bd_sf"/>
</dbReference>
<keyword evidence="3" id="KW-0159">Chromosome partition</keyword>
<name>A0A0M1VSH4_FUSVC</name>
<keyword evidence="1" id="KW-0963">Cytoplasm</keyword>
<proteinExistence type="predicted"/>
<protein>
    <submittedName>
        <fullName evidence="5">Segregation and condensation protein B</fullName>
    </submittedName>
</protein>
<comment type="caution">
    <text evidence="5">The sequence shown here is derived from an EMBL/GenBank/DDBJ whole genome shotgun (WGS) entry which is preliminary data.</text>
</comment>
<sequence>MSIKSQVEAIIFLGGDENKIKDLAKFFKISIEDMLKILLELKDDRKDTGINIEIDSEIVYLSTNPLYGEVINNYFEQETKPKKLSSASIETLSIIAYKQPVTKSEIESIRGVSVDRIISNLEERKFVRNCGRQETGRRANLYEVTDKFLSYLGIKNITELPDYDLLKEKIKSMENVTTNED</sequence>
<dbReference type="AlphaFoldDB" id="A0A0M1VSH4"/>
<evidence type="ECO:0000256" key="4">
    <source>
        <dbReference type="ARBA" id="ARBA00023306"/>
    </source>
</evidence>
<dbReference type="HOGENOM" id="CLU_045647_5_3_0"/>
<dbReference type="InterPro" id="IPR036390">
    <property type="entry name" value="WH_DNA-bd_sf"/>
</dbReference>